<proteinExistence type="inferred from homology"/>
<keyword evidence="5 7" id="KW-0733">Signal recognition particle</keyword>
<comment type="function">
    <text evidence="7">Component of the signal recognition particle (SRP) complex, a ribonucleoprotein complex that mediates the cotranslational targeting of secretory and membrane proteins to the endoplasmic reticulum (ER).</text>
</comment>
<comment type="similarity">
    <text evidence="2 7">Belongs to the SRP14 family.</text>
</comment>
<dbReference type="STRING" id="1071382.H2AP32"/>
<comment type="subunit">
    <text evidence="7">Component of a fungal signal recognition particle (SRP) complex that consists of a 7SL RNA molecule (scR1) and at least six protein subunits: SRP72, SRP68, SRP54, SEC65, SRP21 and SRP14.</text>
</comment>
<dbReference type="RefSeq" id="XP_003955267.1">
    <property type="nucleotide sequence ID" value="XM_003955218.1"/>
</dbReference>
<evidence type="ECO:0000256" key="6">
    <source>
        <dbReference type="ARBA" id="ARBA00023274"/>
    </source>
</evidence>
<evidence type="ECO:0000256" key="5">
    <source>
        <dbReference type="ARBA" id="ARBA00023135"/>
    </source>
</evidence>
<dbReference type="Pfam" id="PF02290">
    <property type="entry name" value="SRP14"/>
    <property type="match status" value="1"/>
</dbReference>
<dbReference type="KEGG" id="kaf:KAFR_0A06970"/>
<dbReference type="GO" id="GO:0005786">
    <property type="term" value="C:signal recognition particle, endoplasmic reticulum targeting"/>
    <property type="evidence" value="ECO:0007669"/>
    <property type="project" value="UniProtKB-UniRule"/>
</dbReference>
<evidence type="ECO:0000313" key="8">
    <source>
        <dbReference type="EMBL" id="CCF56132.1"/>
    </source>
</evidence>
<dbReference type="Gene3D" id="3.30.720.10">
    <property type="entry name" value="Signal recognition particle alu RNA binding heterodimer, srp9/1"/>
    <property type="match status" value="1"/>
</dbReference>
<dbReference type="GO" id="GO:0006616">
    <property type="term" value="P:SRP-dependent cotranslational protein targeting to membrane, translocation"/>
    <property type="evidence" value="ECO:0007669"/>
    <property type="project" value="EnsemblFungi"/>
</dbReference>
<evidence type="ECO:0000256" key="2">
    <source>
        <dbReference type="ARBA" id="ARBA00010349"/>
    </source>
</evidence>
<reference evidence="8 9" key="1">
    <citation type="journal article" date="2011" name="Proc. Natl. Acad. Sci. U.S.A.">
        <title>Evolutionary erosion of yeast sex chromosomes by mating-type switching accidents.</title>
        <authorList>
            <person name="Gordon J.L."/>
            <person name="Armisen D."/>
            <person name="Proux-Wera E."/>
            <person name="Oheigeartaigh S.S."/>
            <person name="Byrne K.P."/>
            <person name="Wolfe K.H."/>
        </authorList>
    </citation>
    <scope>NUCLEOTIDE SEQUENCE [LARGE SCALE GENOMIC DNA]</scope>
    <source>
        <strain evidence="9">ATCC 22294 / BCRC 22015 / CBS 2517 / CECT 1963 / NBRC 1671 / NRRL Y-8276</strain>
    </source>
</reference>
<protein>
    <recommendedName>
        <fullName evidence="7">Signal recognition particle subunit SRP14</fullName>
    </recommendedName>
    <alternativeName>
        <fullName evidence="7">Signal recognition particle 14 kDa protein</fullName>
    </alternativeName>
</protein>
<organism evidence="8 9">
    <name type="scientific">Kazachstania africana (strain ATCC 22294 / BCRC 22015 / CBS 2517 / CECT 1963 / NBRC 1671 / NRRL Y-8276)</name>
    <name type="common">Yeast</name>
    <name type="synonym">Kluyveromyces africanus</name>
    <dbReference type="NCBI Taxonomy" id="1071382"/>
    <lineage>
        <taxon>Eukaryota</taxon>
        <taxon>Fungi</taxon>
        <taxon>Dikarya</taxon>
        <taxon>Ascomycota</taxon>
        <taxon>Saccharomycotina</taxon>
        <taxon>Saccharomycetes</taxon>
        <taxon>Saccharomycetales</taxon>
        <taxon>Saccharomycetaceae</taxon>
        <taxon>Kazachstania</taxon>
    </lineage>
</organism>
<dbReference type="InterPro" id="IPR009018">
    <property type="entry name" value="Signal_recog_particle_SRP9/14"/>
</dbReference>
<keyword evidence="3 7" id="KW-0963">Cytoplasm</keyword>
<dbReference type="FunCoup" id="H2AP32">
    <property type="interactions" value="76"/>
</dbReference>
<evidence type="ECO:0000256" key="3">
    <source>
        <dbReference type="ARBA" id="ARBA00022490"/>
    </source>
</evidence>
<gene>
    <name evidence="8" type="primary">KAFR0A06970</name>
    <name evidence="8" type="ORF">KAFR_0A06970</name>
</gene>
<dbReference type="SUPFAM" id="SSF54762">
    <property type="entry name" value="Signal recognition particle alu RNA binding heterodimer, SRP9/14"/>
    <property type="match status" value="1"/>
</dbReference>
<keyword evidence="9" id="KW-1185">Reference proteome</keyword>
<accession>H2AP32</accession>
<dbReference type="PANTHER" id="PTHR12013">
    <property type="entry name" value="SIGNAL RECOGNITION PARTICLE 14 KD PROTEIN"/>
    <property type="match status" value="1"/>
</dbReference>
<comment type="subcellular location">
    <subcellularLocation>
        <location evidence="1 7">Cytoplasm</location>
    </subcellularLocation>
</comment>
<dbReference type="AlphaFoldDB" id="H2AP32"/>
<keyword evidence="6 7" id="KW-0687">Ribonucleoprotein</keyword>
<evidence type="ECO:0000313" key="9">
    <source>
        <dbReference type="Proteomes" id="UP000005220"/>
    </source>
</evidence>
<dbReference type="InterPro" id="IPR003210">
    <property type="entry name" value="Signal_recog_particle_SRP14"/>
</dbReference>
<dbReference type="GO" id="GO:0008312">
    <property type="term" value="F:7S RNA binding"/>
    <property type="evidence" value="ECO:0007669"/>
    <property type="project" value="UniProtKB-UniRule"/>
</dbReference>
<name>H2AP32_KAZAF</name>
<sequence>MANEGSLAPEEFLVKASEFFKIANEKGIAVRLTVKRLVKHDPVLGNAEFDTIDKPHYDVSKVATSVTVQDNLSSQEIYPLLFRITYGSHANKQKCSTVVNPDVLDKFWLDYSSVVKSSMNGLVKKKKSKSKSSKEKKKNV</sequence>
<dbReference type="GO" id="GO:0030942">
    <property type="term" value="F:endoplasmic reticulum signal peptide binding"/>
    <property type="evidence" value="ECO:0007669"/>
    <property type="project" value="UniProtKB-UniRule"/>
</dbReference>
<keyword evidence="4 7" id="KW-0694">RNA-binding</keyword>
<dbReference type="Proteomes" id="UP000005220">
    <property type="component" value="Chromosome 1"/>
</dbReference>
<dbReference type="OrthoDB" id="19209at2759"/>
<dbReference type="eggNOG" id="KOG1761">
    <property type="taxonomic scope" value="Eukaryota"/>
</dbReference>
<evidence type="ECO:0000256" key="4">
    <source>
        <dbReference type="ARBA" id="ARBA00022884"/>
    </source>
</evidence>
<dbReference type="GeneID" id="13885983"/>
<evidence type="ECO:0000256" key="7">
    <source>
        <dbReference type="RuleBase" id="RU368100"/>
    </source>
</evidence>
<evidence type="ECO:0000256" key="1">
    <source>
        <dbReference type="ARBA" id="ARBA00004496"/>
    </source>
</evidence>
<dbReference type="HOGENOM" id="CLU_094309_3_0_1"/>
<dbReference type="InParanoid" id="H2AP32"/>
<dbReference type="EMBL" id="HE650821">
    <property type="protein sequence ID" value="CCF56132.1"/>
    <property type="molecule type" value="Genomic_DNA"/>
</dbReference>